<dbReference type="GO" id="GO:0022857">
    <property type="term" value="F:transmembrane transporter activity"/>
    <property type="evidence" value="ECO:0007669"/>
    <property type="project" value="InterPro"/>
</dbReference>
<reference evidence="7" key="1">
    <citation type="journal article" date="2019" name="Int. J. Syst. Evol. Microbiol.">
        <title>The Global Catalogue of Microorganisms (GCM) 10K type strain sequencing project: providing services to taxonomists for standard genome sequencing and annotation.</title>
        <authorList>
            <consortium name="The Broad Institute Genomics Platform"/>
            <consortium name="The Broad Institute Genome Sequencing Center for Infectious Disease"/>
            <person name="Wu L."/>
            <person name="Ma J."/>
        </authorList>
    </citation>
    <scope>NUCLEOTIDE SEQUENCE [LARGE SCALE GENOMIC DNA]</scope>
    <source>
        <strain evidence="7">JCM 19134</strain>
    </source>
</reference>
<keyword evidence="1 4" id="KW-0812">Transmembrane</keyword>
<feature type="transmembrane region" description="Helical" evidence="4">
    <location>
        <begin position="47"/>
        <end position="67"/>
    </location>
</feature>
<feature type="transmembrane region" description="Helical" evidence="4">
    <location>
        <begin position="12"/>
        <end position="35"/>
    </location>
</feature>
<dbReference type="InterPro" id="IPR050327">
    <property type="entry name" value="Proton-linked_MCT"/>
</dbReference>
<feature type="transmembrane region" description="Helical" evidence="4">
    <location>
        <begin position="259"/>
        <end position="283"/>
    </location>
</feature>
<dbReference type="RefSeq" id="WP_345426032.1">
    <property type="nucleotide sequence ID" value="NZ_AP031496.1"/>
</dbReference>
<feature type="domain" description="Major facilitator superfamily (MFS) profile" evidence="5">
    <location>
        <begin position="11"/>
        <end position="408"/>
    </location>
</feature>
<evidence type="ECO:0000256" key="2">
    <source>
        <dbReference type="ARBA" id="ARBA00022989"/>
    </source>
</evidence>
<dbReference type="PANTHER" id="PTHR11360">
    <property type="entry name" value="MONOCARBOXYLATE TRANSPORTER"/>
    <property type="match status" value="1"/>
</dbReference>
<feature type="transmembrane region" description="Helical" evidence="4">
    <location>
        <begin position="231"/>
        <end position="253"/>
    </location>
</feature>
<evidence type="ECO:0000313" key="6">
    <source>
        <dbReference type="EMBL" id="GAA4952996.1"/>
    </source>
</evidence>
<sequence>MPKISPANQAMFILCTFSLCFFVITAATFNSLGVVIPFMVQELGWDWTIAGLGFTFLALACGLSGYLPSITIERYGVQNTLLLGLLILALGFVTLALTKSPLTYCLGCILLGVGYVFVGSVPGTYIITHFFVKRATAFGFYYTVGGLGGVAGPFIVWLADGGLGNWRLHWMLTLGLMTFSVLLTLLALKFTDSERLRRPPVDEEREENANPRVYQTKQTWSFKQALYCPQYWIICAAYTSVLFVGTTVNSFSVSHLTQMGISFGLASSLLSAEALCNSFSRVIGGVIAEYFEPKFMLCGSLLLLLLGMLSLSFASSNILLIGYALAIGFGFGMTFLACTVLLIRYFGSTPYLKLFATMNMFATVAAAAPFVCGALGDLTGSFVTPFLIIAATPAIVLVLVVFMRPPHLADETETLAEITLPTEPTTAPDVQLHVAREA</sequence>
<dbReference type="SUPFAM" id="SSF103473">
    <property type="entry name" value="MFS general substrate transporter"/>
    <property type="match status" value="1"/>
</dbReference>
<dbReference type="InterPro" id="IPR011701">
    <property type="entry name" value="MFS"/>
</dbReference>
<dbReference type="AlphaFoldDB" id="A0AAV3U6D4"/>
<name>A0AAV3U6D4_9ALTE</name>
<feature type="transmembrane region" description="Helical" evidence="4">
    <location>
        <begin position="295"/>
        <end position="314"/>
    </location>
</feature>
<feature type="transmembrane region" description="Helical" evidence="4">
    <location>
        <begin position="170"/>
        <end position="188"/>
    </location>
</feature>
<keyword evidence="2 4" id="KW-1133">Transmembrane helix</keyword>
<evidence type="ECO:0000256" key="4">
    <source>
        <dbReference type="SAM" id="Phobius"/>
    </source>
</evidence>
<evidence type="ECO:0000313" key="7">
    <source>
        <dbReference type="Proteomes" id="UP001409585"/>
    </source>
</evidence>
<protein>
    <submittedName>
        <fullName evidence="6">MFS transporter</fullName>
    </submittedName>
</protein>
<feature type="transmembrane region" description="Helical" evidence="4">
    <location>
        <begin position="139"/>
        <end position="158"/>
    </location>
</feature>
<organism evidence="6 7">
    <name type="scientific">Halioxenophilus aromaticivorans</name>
    <dbReference type="NCBI Taxonomy" id="1306992"/>
    <lineage>
        <taxon>Bacteria</taxon>
        <taxon>Pseudomonadati</taxon>
        <taxon>Pseudomonadota</taxon>
        <taxon>Gammaproteobacteria</taxon>
        <taxon>Alteromonadales</taxon>
        <taxon>Alteromonadaceae</taxon>
        <taxon>Halioxenophilus</taxon>
    </lineage>
</organism>
<dbReference type="Gene3D" id="1.20.1250.20">
    <property type="entry name" value="MFS general substrate transporter like domains"/>
    <property type="match status" value="2"/>
</dbReference>
<accession>A0AAV3U6D4</accession>
<dbReference type="EMBL" id="BAABLX010000029">
    <property type="protein sequence ID" value="GAA4952996.1"/>
    <property type="molecule type" value="Genomic_DNA"/>
</dbReference>
<evidence type="ECO:0000256" key="1">
    <source>
        <dbReference type="ARBA" id="ARBA00022692"/>
    </source>
</evidence>
<feature type="transmembrane region" description="Helical" evidence="4">
    <location>
        <begin position="355"/>
        <end position="376"/>
    </location>
</feature>
<dbReference type="PROSITE" id="PS50850">
    <property type="entry name" value="MFS"/>
    <property type="match status" value="1"/>
</dbReference>
<dbReference type="Pfam" id="PF07690">
    <property type="entry name" value="MFS_1"/>
    <property type="match status" value="1"/>
</dbReference>
<dbReference type="InterPro" id="IPR036259">
    <property type="entry name" value="MFS_trans_sf"/>
</dbReference>
<evidence type="ECO:0000256" key="3">
    <source>
        <dbReference type="ARBA" id="ARBA00023136"/>
    </source>
</evidence>
<keyword evidence="3 4" id="KW-0472">Membrane</keyword>
<keyword evidence="7" id="KW-1185">Reference proteome</keyword>
<feature type="transmembrane region" description="Helical" evidence="4">
    <location>
        <begin position="320"/>
        <end position="343"/>
    </location>
</feature>
<proteinExistence type="predicted"/>
<dbReference type="PANTHER" id="PTHR11360:SF290">
    <property type="entry name" value="MONOCARBOXYLATE MFS PERMEASE"/>
    <property type="match status" value="1"/>
</dbReference>
<evidence type="ECO:0000259" key="5">
    <source>
        <dbReference type="PROSITE" id="PS50850"/>
    </source>
</evidence>
<feature type="transmembrane region" description="Helical" evidence="4">
    <location>
        <begin position="104"/>
        <end position="127"/>
    </location>
</feature>
<feature type="transmembrane region" description="Helical" evidence="4">
    <location>
        <begin position="382"/>
        <end position="402"/>
    </location>
</feature>
<gene>
    <name evidence="6" type="ORF">GCM10025791_37370</name>
</gene>
<comment type="caution">
    <text evidence="6">The sequence shown here is derived from an EMBL/GenBank/DDBJ whole genome shotgun (WGS) entry which is preliminary data.</text>
</comment>
<feature type="transmembrane region" description="Helical" evidence="4">
    <location>
        <begin position="79"/>
        <end position="98"/>
    </location>
</feature>
<dbReference type="Proteomes" id="UP001409585">
    <property type="component" value="Unassembled WGS sequence"/>
</dbReference>
<dbReference type="InterPro" id="IPR020846">
    <property type="entry name" value="MFS_dom"/>
</dbReference>